<dbReference type="Proteomes" id="UP001164746">
    <property type="component" value="Chromosome 4"/>
</dbReference>
<accession>A0ABY7E981</accession>
<gene>
    <name evidence="2" type="ORF">MAR_010274</name>
</gene>
<reference evidence="2" key="1">
    <citation type="submission" date="2022-11" db="EMBL/GenBank/DDBJ databases">
        <title>Centuries of genome instability and evolution in soft-shell clam transmissible cancer (bioRxiv).</title>
        <authorList>
            <person name="Hart S.F.M."/>
            <person name="Yonemitsu M.A."/>
            <person name="Giersch R.M."/>
            <person name="Beal B.F."/>
            <person name="Arriagada G."/>
            <person name="Davis B.W."/>
            <person name="Ostrander E.A."/>
            <person name="Goff S.P."/>
            <person name="Metzger M.J."/>
        </authorList>
    </citation>
    <scope>NUCLEOTIDE SEQUENCE</scope>
    <source>
        <strain evidence="2">MELC-2E11</strain>
        <tissue evidence="2">Siphon/mantle</tissue>
    </source>
</reference>
<proteinExistence type="predicted"/>
<evidence type="ECO:0000313" key="3">
    <source>
        <dbReference type="Proteomes" id="UP001164746"/>
    </source>
</evidence>
<evidence type="ECO:0000313" key="2">
    <source>
        <dbReference type="EMBL" id="WAR03716.1"/>
    </source>
</evidence>
<organism evidence="2 3">
    <name type="scientific">Mya arenaria</name>
    <name type="common">Soft-shell clam</name>
    <dbReference type="NCBI Taxonomy" id="6604"/>
    <lineage>
        <taxon>Eukaryota</taxon>
        <taxon>Metazoa</taxon>
        <taxon>Spiralia</taxon>
        <taxon>Lophotrochozoa</taxon>
        <taxon>Mollusca</taxon>
        <taxon>Bivalvia</taxon>
        <taxon>Autobranchia</taxon>
        <taxon>Heteroconchia</taxon>
        <taxon>Euheterodonta</taxon>
        <taxon>Imparidentia</taxon>
        <taxon>Neoheterodontei</taxon>
        <taxon>Myida</taxon>
        <taxon>Myoidea</taxon>
        <taxon>Myidae</taxon>
        <taxon>Mya</taxon>
    </lineage>
</organism>
<sequence length="322" mass="35139">MAYISVKEELYNEMPISGDLPPPCGLSERGHTVYSLLCGSVETYLLIQVSQRGATQYMTSLCISGDLPPNPGMSERGHRVYSLLCGSVETYHLIQVCQRGATQSVREGPHSILTSLWISGDLPPNPGLPERGHTVYSLLCGSVETYLLIQVCQGMARATHFPLISIIYLFLQVCQGGTRATQNTHFYSFGQLEVGLALGRKTGTSLEEQEDREETSSGSSTSSRADKPHHFRVATAILPCTSTQPYGLLHIPEHGLMIPDPIKYSLGGQHFPELLLCLQRSQGLQMLAALLVLSADRNKSQAFLLGLGIYYLPKNPSEAAMG</sequence>
<feature type="non-terminal residue" evidence="2">
    <location>
        <position position="1"/>
    </location>
</feature>
<evidence type="ECO:0000256" key="1">
    <source>
        <dbReference type="SAM" id="MobiDB-lite"/>
    </source>
</evidence>
<name>A0ABY7E981_MYAAR</name>
<keyword evidence="3" id="KW-1185">Reference proteome</keyword>
<protein>
    <submittedName>
        <fullName evidence="2">Uncharacterized protein</fullName>
    </submittedName>
</protein>
<feature type="region of interest" description="Disordered" evidence="1">
    <location>
        <begin position="203"/>
        <end position="226"/>
    </location>
</feature>
<dbReference type="EMBL" id="CP111015">
    <property type="protein sequence ID" value="WAR03716.1"/>
    <property type="molecule type" value="Genomic_DNA"/>
</dbReference>